<feature type="transmembrane region" description="Helical" evidence="2">
    <location>
        <begin position="20"/>
        <end position="40"/>
    </location>
</feature>
<dbReference type="Pfam" id="PF11304">
    <property type="entry name" value="DUF3106"/>
    <property type="match status" value="1"/>
</dbReference>
<evidence type="ECO:0000256" key="1">
    <source>
        <dbReference type="SAM" id="MobiDB-lite"/>
    </source>
</evidence>
<evidence type="ECO:0000313" key="4">
    <source>
        <dbReference type="Proteomes" id="UP001501627"/>
    </source>
</evidence>
<evidence type="ECO:0000256" key="2">
    <source>
        <dbReference type="SAM" id="Phobius"/>
    </source>
</evidence>
<feature type="compositionally biased region" description="Pro residues" evidence="1">
    <location>
        <begin position="214"/>
        <end position="226"/>
    </location>
</feature>
<accession>A0ABP7RCX5</accession>
<reference evidence="4" key="1">
    <citation type="journal article" date="2019" name="Int. J. Syst. Evol. Microbiol.">
        <title>The Global Catalogue of Microorganisms (GCM) 10K type strain sequencing project: providing services to taxonomists for standard genome sequencing and annotation.</title>
        <authorList>
            <consortium name="The Broad Institute Genomics Platform"/>
            <consortium name="The Broad Institute Genome Sequencing Center for Infectious Disease"/>
            <person name="Wu L."/>
            <person name="Ma J."/>
        </authorList>
    </citation>
    <scope>NUCLEOTIDE SEQUENCE [LARGE SCALE GENOMIC DNA]</scope>
    <source>
        <strain evidence="4">JCM 17561</strain>
    </source>
</reference>
<keyword evidence="2" id="KW-0472">Membrane</keyword>
<dbReference type="EMBL" id="BAABBP010000015">
    <property type="protein sequence ID" value="GAA3995678.1"/>
    <property type="molecule type" value="Genomic_DNA"/>
</dbReference>
<dbReference type="RefSeq" id="WP_344869570.1">
    <property type="nucleotide sequence ID" value="NZ_BAABBP010000015.1"/>
</dbReference>
<evidence type="ECO:0000313" key="3">
    <source>
        <dbReference type="EMBL" id="GAA3995678.1"/>
    </source>
</evidence>
<keyword evidence="4" id="KW-1185">Reference proteome</keyword>
<feature type="compositionally biased region" description="Low complexity" evidence="1">
    <location>
        <begin position="236"/>
        <end position="262"/>
    </location>
</feature>
<gene>
    <name evidence="3" type="ORF">GCM10022279_19140</name>
</gene>
<comment type="caution">
    <text evidence="3">The sequence shown here is derived from an EMBL/GenBank/DDBJ whole genome shotgun (WGS) entry which is preliminary data.</text>
</comment>
<feature type="compositionally biased region" description="Basic residues" evidence="1">
    <location>
        <begin position="195"/>
        <end position="204"/>
    </location>
</feature>
<proteinExistence type="predicted"/>
<feature type="region of interest" description="Disordered" evidence="1">
    <location>
        <begin position="195"/>
        <end position="284"/>
    </location>
</feature>
<organism evidence="3 4">
    <name type="scientific">Comamonas faecalis</name>
    <dbReference type="NCBI Taxonomy" id="1387849"/>
    <lineage>
        <taxon>Bacteria</taxon>
        <taxon>Pseudomonadati</taxon>
        <taxon>Pseudomonadota</taxon>
        <taxon>Betaproteobacteria</taxon>
        <taxon>Burkholderiales</taxon>
        <taxon>Comamonadaceae</taxon>
        <taxon>Comamonas</taxon>
    </lineage>
</organism>
<evidence type="ECO:0008006" key="5">
    <source>
        <dbReference type="Google" id="ProtNLM"/>
    </source>
</evidence>
<dbReference type="Proteomes" id="UP001501627">
    <property type="component" value="Unassembled WGS sequence"/>
</dbReference>
<name>A0ABP7RCX5_9BURK</name>
<dbReference type="InterPro" id="IPR021455">
    <property type="entry name" value="DUF3106"/>
</dbReference>
<keyword evidence="2" id="KW-1133">Transmembrane helix</keyword>
<keyword evidence="2" id="KW-0812">Transmembrane</keyword>
<sequence length="284" mass="30542">MHDTPAPSRAPSPRTTLTAAIALALLIALSVAGIWLVGYARLAPSVPIPAQAMAGRYQTHAIPYGAPASSELPWGELKAAQQQALQPLADQWPHLSEAQKRQWLQLAQGFQALPAPEQERMQSHMAAWAKLSAQQRSQARLNYAVTNRLSREDLRAQWEAYQTLSDEEKKRLAAKASVRPRGAATAVRPIPSKKFVRIPARRSAPKPETVADTTPPPAAEILPPRPAVVIETTPIATPSASAAPLPALADDTPSEAPTSPEPTDAPRAEPEPEPEPEAQPHLVP</sequence>
<protein>
    <recommendedName>
        <fullName evidence="5">DUF3106 domain-containing protein</fullName>
    </recommendedName>
</protein>